<keyword evidence="3 6" id="KW-0812">Transmembrane</keyword>
<feature type="transmembrane region" description="Helical" evidence="6">
    <location>
        <begin position="12"/>
        <end position="30"/>
    </location>
</feature>
<evidence type="ECO:0000256" key="1">
    <source>
        <dbReference type="ARBA" id="ARBA00004651"/>
    </source>
</evidence>
<dbReference type="InterPro" id="IPR037185">
    <property type="entry name" value="EmrE-like"/>
</dbReference>
<feature type="transmembrane region" description="Helical" evidence="6">
    <location>
        <begin position="276"/>
        <end position="295"/>
    </location>
</feature>
<keyword evidence="5 6" id="KW-0472">Membrane</keyword>
<feature type="transmembrane region" description="Helical" evidence="6">
    <location>
        <begin position="163"/>
        <end position="181"/>
    </location>
</feature>
<feature type="transmembrane region" description="Helical" evidence="6">
    <location>
        <begin position="70"/>
        <end position="92"/>
    </location>
</feature>
<evidence type="ECO:0000259" key="7">
    <source>
        <dbReference type="Pfam" id="PF00892"/>
    </source>
</evidence>
<dbReference type="PANTHER" id="PTHR42920">
    <property type="entry name" value="OS03G0707200 PROTEIN-RELATED"/>
    <property type="match status" value="1"/>
</dbReference>
<dbReference type="PANTHER" id="PTHR42920:SF24">
    <property type="entry name" value="AROMATIC AMINO ACID EXPORTER YDDG"/>
    <property type="match status" value="1"/>
</dbReference>
<reference evidence="8 9" key="1">
    <citation type="submission" date="2016-05" db="EMBL/GenBank/DDBJ databases">
        <title>Genome Sequence of Pseudomonas citronellolis Strain SJTE-3, an Estrogens and Persistent Organic Pollutants degradation strain.</title>
        <authorList>
            <person name="Liang R."/>
        </authorList>
    </citation>
    <scope>NUCLEOTIDE SEQUENCE [LARGE SCALE GENOMIC DNA]</scope>
    <source>
        <strain evidence="8 9">SJTE-3</strain>
    </source>
</reference>
<dbReference type="AlphaFoldDB" id="A0A1A9KEZ1"/>
<dbReference type="EMBL" id="CP015878">
    <property type="protein sequence ID" value="ANI15670.1"/>
    <property type="molecule type" value="Genomic_DNA"/>
</dbReference>
<comment type="subcellular location">
    <subcellularLocation>
        <location evidence="1">Cell membrane</location>
        <topology evidence="1">Multi-pass membrane protein</topology>
    </subcellularLocation>
</comment>
<evidence type="ECO:0000256" key="6">
    <source>
        <dbReference type="SAM" id="Phobius"/>
    </source>
</evidence>
<feature type="transmembrane region" description="Helical" evidence="6">
    <location>
        <begin position="248"/>
        <end position="270"/>
    </location>
</feature>
<accession>A0A1A9KEZ1</accession>
<gene>
    <name evidence="8" type="ORF">A9C11_17540</name>
</gene>
<feature type="transmembrane region" description="Helical" evidence="6">
    <location>
        <begin position="215"/>
        <end position="236"/>
    </location>
</feature>
<organism evidence="8 9">
    <name type="scientific">Pseudomonas citronellolis</name>
    <dbReference type="NCBI Taxonomy" id="53408"/>
    <lineage>
        <taxon>Bacteria</taxon>
        <taxon>Pseudomonadati</taxon>
        <taxon>Pseudomonadota</taxon>
        <taxon>Gammaproteobacteria</taxon>
        <taxon>Pseudomonadales</taxon>
        <taxon>Pseudomonadaceae</taxon>
        <taxon>Pseudomonas</taxon>
    </lineage>
</organism>
<name>A0A1A9KEZ1_9PSED</name>
<sequence>MTTAAASQQTKGNLLGIGAILLWSTMASLMRLMSEAFGPLGGAALMYTVATLFLALLLGWPSLRHFSLRYLVVVGGLFVTYEIALFLALAFAQNRAQAIEVAMLNHLWPCLTVLLAALLRLQRASLWLIPGMALSLLGVGWILSGGQGLSVQSIARNAVQNPLSYGLGVGCACVWALYCCISKRMAPTKDGTVPFFAMASAVLWIKYAFSDESLAMPGLGGAGLLVATALVIALGYAAWNQALRTGNLMMLAATSYTAPVLSSAFSSVILSTALGLSFWQGTLMVTLGSLVCWWASRSG</sequence>
<evidence type="ECO:0000256" key="3">
    <source>
        <dbReference type="ARBA" id="ARBA00022692"/>
    </source>
</evidence>
<feature type="transmembrane region" description="Helical" evidence="6">
    <location>
        <begin position="126"/>
        <end position="143"/>
    </location>
</feature>
<dbReference type="InterPro" id="IPR000620">
    <property type="entry name" value="EamA_dom"/>
</dbReference>
<proteinExistence type="predicted"/>
<dbReference type="Proteomes" id="UP000077748">
    <property type="component" value="Chromosome"/>
</dbReference>
<dbReference type="NCBIfam" id="NF008676">
    <property type="entry name" value="PRK11689.1"/>
    <property type="match status" value="1"/>
</dbReference>
<dbReference type="RefSeq" id="WP_064583395.1">
    <property type="nucleotide sequence ID" value="NZ_CP015878.1"/>
</dbReference>
<keyword evidence="4 6" id="KW-1133">Transmembrane helix</keyword>
<evidence type="ECO:0000256" key="5">
    <source>
        <dbReference type="ARBA" id="ARBA00023136"/>
    </source>
</evidence>
<keyword evidence="2" id="KW-1003">Cell membrane</keyword>
<evidence type="ECO:0000313" key="8">
    <source>
        <dbReference type="EMBL" id="ANI15670.1"/>
    </source>
</evidence>
<feature type="transmembrane region" description="Helical" evidence="6">
    <location>
        <begin position="36"/>
        <end position="58"/>
    </location>
</feature>
<protein>
    <submittedName>
        <fullName evidence="8">Aromatic amino acid transporter</fullName>
    </submittedName>
</protein>
<feature type="transmembrane region" description="Helical" evidence="6">
    <location>
        <begin position="98"/>
        <end position="119"/>
    </location>
</feature>
<evidence type="ECO:0000256" key="4">
    <source>
        <dbReference type="ARBA" id="ARBA00022989"/>
    </source>
</evidence>
<dbReference type="InterPro" id="IPR051258">
    <property type="entry name" value="Diverse_Substrate_Transporter"/>
</dbReference>
<feature type="domain" description="EamA" evidence="7">
    <location>
        <begin position="11"/>
        <end position="143"/>
    </location>
</feature>
<feature type="transmembrane region" description="Helical" evidence="6">
    <location>
        <begin position="193"/>
        <end position="209"/>
    </location>
</feature>
<evidence type="ECO:0000313" key="9">
    <source>
        <dbReference type="Proteomes" id="UP000077748"/>
    </source>
</evidence>
<evidence type="ECO:0000256" key="2">
    <source>
        <dbReference type="ARBA" id="ARBA00022475"/>
    </source>
</evidence>
<dbReference type="GO" id="GO:0005886">
    <property type="term" value="C:plasma membrane"/>
    <property type="evidence" value="ECO:0007669"/>
    <property type="project" value="UniProtKB-SubCell"/>
</dbReference>
<dbReference type="SUPFAM" id="SSF103481">
    <property type="entry name" value="Multidrug resistance efflux transporter EmrE"/>
    <property type="match status" value="2"/>
</dbReference>
<dbReference type="Pfam" id="PF00892">
    <property type="entry name" value="EamA"/>
    <property type="match status" value="1"/>
</dbReference>